<protein>
    <submittedName>
        <fullName evidence="1">DUF1684 domain-containing protein</fullName>
    </submittedName>
</protein>
<organism evidence="1 2">
    <name type="scientific">Kurthia populi</name>
    <dbReference type="NCBI Taxonomy" id="1562132"/>
    <lineage>
        <taxon>Bacteria</taxon>
        <taxon>Bacillati</taxon>
        <taxon>Bacillota</taxon>
        <taxon>Bacilli</taxon>
        <taxon>Bacillales</taxon>
        <taxon>Caryophanaceae</taxon>
        <taxon>Kurthia</taxon>
    </lineage>
</organism>
<sequence>MTAFEKWKASRQADILAAQGDVSLIAMHDIKEAMSVSEVAGTWAPTSENPGLTLTATVADGLKINGELVDGVYKIIADETVVEAADGRTMMATSQPESNHLLAIWDMTCAARQNYVAIDTYAYNENAVFEGQLERDEQQTFSFSHTSDSAGTRQHESIGEIVVEIEGQTYRLRPFAAGAYSIIVFRDMTSGSETYGTGRMLLIKPDANGRVTLDFNYSFLPPCAFSPHFNCPMPPFSNRLKRAMTAGEKNVIWK</sequence>
<gene>
    <name evidence="1" type="ORF">ACFSY7_12510</name>
</gene>
<proteinExistence type="predicted"/>
<evidence type="ECO:0000313" key="2">
    <source>
        <dbReference type="Proteomes" id="UP001597568"/>
    </source>
</evidence>
<keyword evidence="2" id="KW-1185">Reference proteome</keyword>
<evidence type="ECO:0000313" key="1">
    <source>
        <dbReference type="EMBL" id="MFD2869309.1"/>
    </source>
</evidence>
<dbReference type="EMBL" id="JBHUOR010000111">
    <property type="protein sequence ID" value="MFD2869309.1"/>
    <property type="molecule type" value="Genomic_DNA"/>
</dbReference>
<dbReference type="RefSeq" id="WP_380148082.1">
    <property type="nucleotide sequence ID" value="NZ_JBHUOR010000111.1"/>
</dbReference>
<accession>A0ABW5Y1W5</accession>
<comment type="caution">
    <text evidence="1">The sequence shown here is derived from an EMBL/GenBank/DDBJ whole genome shotgun (WGS) entry which is preliminary data.</text>
</comment>
<dbReference type="InterPro" id="IPR012467">
    <property type="entry name" value="DUF1684"/>
</dbReference>
<name>A0ABW5Y1W5_9BACL</name>
<reference evidence="2" key="1">
    <citation type="journal article" date="2019" name="Int. J. Syst. Evol. Microbiol.">
        <title>The Global Catalogue of Microorganisms (GCM) 10K type strain sequencing project: providing services to taxonomists for standard genome sequencing and annotation.</title>
        <authorList>
            <consortium name="The Broad Institute Genomics Platform"/>
            <consortium name="The Broad Institute Genome Sequencing Center for Infectious Disease"/>
            <person name="Wu L."/>
            <person name="Ma J."/>
        </authorList>
    </citation>
    <scope>NUCLEOTIDE SEQUENCE [LARGE SCALE GENOMIC DNA]</scope>
    <source>
        <strain evidence="2">KCTC 33522</strain>
    </source>
</reference>
<dbReference type="PANTHER" id="PTHR41913:SF1">
    <property type="entry name" value="DUF1684 DOMAIN-CONTAINING PROTEIN"/>
    <property type="match status" value="1"/>
</dbReference>
<dbReference type="Pfam" id="PF07920">
    <property type="entry name" value="DUF1684"/>
    <property type="match status" value="1"/>
</dbReference>
<dbReference type="PANTHER" id="PTHR41913">
    <property type="entry name" value="DUF1684 DOMAIN-CONTAINING PROTEIN"/>
    <property type="match status" value="1"/>
</dbReference>
<dbReference type="Proteomes" id="UP001597568">
    <property type="component" value="Unassembled WGS sequence"/>
</dbReference>